<name>A0A8K0DN71_IGNLU</name>
<protein>
    <submittedName>
        <fullName evidence="3">Uncharacterized protein</fullName>
    </submittedName>
</protein>
<gene>
    <name evidence="3" type="ORF">ILUMI_00006</name>
</gene>
<comment type="caution">
    <text evidence="3">The sequence shown here is derived from an EMBL/GenBank/DDBJ whole genome shotgun (WGS) entry which is preliminary data.</text>
</comment>
<feature type="transmembrane region" description="Helical" evidence="1">
    <location>
        <begin position="92"/>
        <end position="109"/>
    </location>
</feature>
<feature type="non-terminal residue" evidence="3">
    <location>
        <position position="1"/>
    </location>
</feature>
<keyword evidence="4" id="KW-1185">Reference proteome</keyword>
<reference evidence="3" key="1">
    <citation type="submission" date="2019-08" db="EMBL/GenBank/DDBJ databases">
        <title>The genome of the North American firefly Photinus pyralis.</title>
        <authorList>
            <consortium name="Photinus pyralis genome working group"/>
            <person name="Fallon T.R."/>
            <person name="Sander Lower S.E."/>
            <person name="Weng J.-K."/>
        </authorList>
    </citation>
    <scope>NUCLEOTIDE SEQUENCE</scope>
    <source>
        <strain evidence="3">TRF0915ILg1</strain>
        <tissue evidence="3">Whole body</tissue>
    </source>
</reference>
<keyword evidence="1" id="KW-0812">Transmembrane</keyword>
<dbReference type="AlphaFoldDB" id="A0A8K0DN71"/>
<accession>A0A8K0DN71</accession>
<evidence type="ECO:0000256" key="2">
    <source>
        <dbReference type="SAM" id="SignalP"/>
    </source>
</evidence>
<proteinExistence type="predicted"/>
<feature type="signal peptide" evidence="2">
    <location>
        <begin position="1"/>
        <end position="17"/>
    </location>
</feature>
<organism evidence="3 4">
    <name type="scientific">Ignelater luminosus</name>
    <name type="common">Cucubano</name>
    <name type="synonym">Pyrophorus luminosus</name>
    <dbReference type="NCBI Taxonomy" id="2038154"/>
    <lineage>
        <taxon>Eukaryota</taxon>
        <taxon>Metazoa</taxon>
        <taxon>Ecdysozoa</taxon>
        <taxon>Arthropoda</taxon>
        <taxon>Hexapoda</taxon>
        <taxon>Insecta</taxon>
        <taxon>Pterygota</taxon>
        <taxon>Neoptera</taxon>
        <taxon>Endopterygota</taxon>
        <taxon>Coleoptera</taxon>
        <taxon>Polyphaga</taxon>
        <taxon>Elateriformia</taxon>
        <taxon>Elateroidea</taxon>
        <taxon>Elateridae</taxon>
        <taxon>Agrypninae</taxon>
        <taxon>Pyrophorini</taxon>
        <taxon>Ignelater</taxon>
    </lineage>
</organism>
<evidence type="ECO:0000313" key="3">
    <source>
        <dbReference type="EMBL" id="KAF2906168.1"/>
    </source>
</evidence>
<evidence type="ECO:0000256" key="1">
    <source>
        <dbReference type="SAM" id="Phobius"/>
    </source>
</evidence>
<keyword evidence="1" id="KW-0472">Membrane</keyword>
<keyword evidence="2" id="KW-0732">Signal</keyword>
<dbReference type="EMBL" id="VTPC01000006">
    <property type="protein sequence ID" value="KAF2906168.1"/>
    <property type="molecule type" value="Genomic_DNA"/>
</dbReference>
<feature type="transmembrane region" description="Helical" evidence="1">
    <location>
        <begin position="69"/>
        <end position="86"/>
    </location>
</feature>
<feature type="chain" id="PRO_5035419358" evidence="2">
    <location>
        <begin position="18"/>
        <end position="112"/>
    </location>
</feature>
<feature type="transmembrane region" description="Helical" evidence="1">
    <location>
        <begin position="38"/>
        <end position="62"/>
    </location>
</feature>
<dbReference type="Proteomes" id="UP000801492">
    <property type="component" value="Unassembled WGS sequence"/>
</dbReference>
<evidence type="ECO:0000313" key="4">
    <source>
        <dbReference type="Proteomes" id="UP000801492"/>
    </source>
</evidence>
<sequence>ICRVVAITILWGTVATASSIRPVSIPNSDMDFSYSVSVLYSLTITPGLGYTLATTAALIIALRGIIMEKSILIFPYVVVLVLEIIANTIFHFYLVAAASAIFLISLIISDGK</sequence>
<keyword evidence="1" id="KW-1133">Transmembrane helix</keyword>